<sequence length="201" mass="21973">MWQFEHEAKAYGYKIIAGVDEAGRGPLAGPVVSAAVILPGDFSCEGIDDSKKLSEKKRDALFPLIKEQAIAVSTGIASHLEIDQINILQASLLSMKRAVENLSISPDFLLIDGKFTLDMKTDQTAVIKGDSKSISIAAASIIAKVTRDAIMKELHKTYPEYNFIQHKGYPTKAHKQAILKNGPCPIHRQTFRGVKGITNAR</sequence>
<dbReference type="InterPro" id="IPR022898">
    <property type="entry name" value="RNase_HII"/>
</dbReference>
<evidence type="ECO:0000256" key="11">
    <source>
        <dbReference type="ARBA" id="ARBA00022759"/>
    </source>
</evidence>
<dbReference type="Proteomes" id="UP000007347">
    <property type="component" value="Chromosome"/>
</dbReference>
<organism evidence="18 19">
    <name type="scientific">Desulfobacula toluolica (strain DSM 7467 / Tol2)</name>
    <dbReference type="NCBI Taxonomy" id="651182"/>
    <lineage>
        <taxon>Bacteria</taxon>
        <taxon>Pseudomonadati</taxon>
        <taxon>Thermodesulfobacteriota</taxon>
        <taxon>Desulfobacteria</taxon>
        <taxon>Desulfobacterales</taxon>
        <taxon>Desulfobacteraceae</taxon>
        <taxon>Desulfobacula</taxon>
    </lineage>
</organism>
<feature type="binding site" evidence="14 15">
    <location>
        <position position="20"/>
    </location>
    <ligand>
        <name>a divalent metal cation</name>
        <dbReference type="ChEBI" id="CHEBI:60240"/>
    </ligand>
</feature>
<dbReference type="GO" id="GO:0043137">
    <property type="term" value="P:DNA replication, removal of RNA primer"/>
    <property type="evidence" value="ECO:0007669"/>
    <property type="project" value="TreeGrafter"/>
</dbReference>
<dbReference type="GO" id="GO:0003723">
    <property type="term" value="F:RNA binding"/>
    <property type="evidence" value="ECO:0007669"/>
    <property type="project" value="UniProtKB-UniRule"/>
</dbReference>
<comment type="similarity">
    <text evidence="5 14 16">Belongs to the RNase HII family.</text>
</comment>
<feature type="binding site" evidence="14 15">
    <location>
        <position position="21"/>
    </location>
    <ligand>
        <name>a divalent metal cation</name>
        <dbReference type="ChEBI" id="CHEBI:60240"/>
    </ligand>
</feature>
<dbReference type="FunFam" id="3.30.420.10:FF:000006">
    <property type="entry name" value="Ribonuclease HII"/>
    <property type="match status" value="1"/>
</dbReference>
<dbReference type="InterPro" id="IPR024567">
    <property type="entry name" value="RNase_HII/HIII_dom"/>
</dbReference>
<keyword evidence="13 14" id="KW-0464">Manganese</keyword>
<feature type="domain" description="RNase H type-2" evidence="17">
    <location>
        <begin position="14"/>
        <end position="201"/>
    </location>
</feature>
<dbReference type="PATRIC" id="fig|651182.5.peg.3962"/>
<dbReference type="GO" id="GO:0005737">
    <property type="term" value="C:cytoplasm"/>
    <property type="evidence" value="ECO:0007669"/>
    <property type="project" value="UniProtKB-SubCell"/>
</dbReference>
<dbReference type="HAMAP" id="MF_00052_B">
    <property type="entry name" value="RNase_HII_B"/>
    <property type="match status" value="1"/>
</dbReference>
<evidence type="ECO:0000259" key="17">
    <source>
        <dbReference type="PROSITE" id="PS51975"/>
    </source>
</evidence>
<dbReference type="GO" id="GO:0004523">
    <property type="term" value="F:RNA-DNA hybrid ribonuclease activity"/>
    <property type="evidence" value="ECO:0007669"/>
    <property type="project" value="UniProtKB-UniRule"/>
</dbReference>
<dbReference type="RefSeq" id="WP_014958702.1">
    <property type="nucleotide sequence ID" value="NC_018645.1"/>
</dbReference>
<evidence type="ECO:0000256" key="14">
    <source>
        <dbReference type="HAMAP-Rule" id="MF_00052"/>
    </source>
</evidence>
<evidence type="ECO:0000313" key="18">
    <source>
        <dbReference type="EMBL" id="CCK81513.1"/>
    </source>
</evidence>
<gene>
    <name evidence="14 18" type="primary">rnhB</name>
    <name evidence="18" type="ordered locus">TOL2_C33560</name>
</gene>
<dbReference type="Pfam" id="PF01351">
    <property type="entry name" value="RNase_HII"/>
    <property type="match status" value="1"/>
</dbReference>
<dbReference type="EC" id="3.1.26.4" evidence="6 14"/>
<evidence type="ECO:0000256" key="10">
    <source>
        <dbReference type="ARBA" id="ARBA00022723"/>
    </source>
</evidence>
<evidence type="ECO:0000256" key="5">
    <source>
        <dbReference type="ARBA" id="ARBA00007383"/>
    </source>
</evidence>
<dbReference type="GO" id="GO:0006298">
    <property type="term" value="P:mismatch repair"/>
    <property type="evidence" value="ECO:0007669"/>
    <property type="project" value="TreeGrafter"/>
</dbReference>
<dbReference type="EMBL" id="FO203503">
    <property type="protein sequence ID" value="CCK81513.1"/>
    <property type="molecule type" value="Genomic_DNA"/>
</dbReference>
<dbReference type="SUPFAM" id="SSF53098">
    <property type="entry name" value="Ribonuclease H-like"/>
    <property type="match status" value="1"/>
</dbReference>
<dbReference type="HOGENOM" id="CLU_036532_3_2_7"/>
<dbReference type="Gene3D" id="3.30.420.10">
    <property type="entry name" value="Ribonuclease H-like superfamily/Ribonuclease H"/>
    <property type="match status" value="1"/>
</dbReference>
<keyword evidence="8 14" id="KW-0963">Cytoplasm</keyword>
<comment type="cofactor">
    <cofactor evidence="14 15">
        <name>Mn(2+)</name>
        <dbReference type="ChEBI" id="CHEBI:29035"/>
    </cofactor>
    <cofactor evidence="14 15">
        <name>Mg(2+)</name>
        <dbReference type="ChEBI" id="CHEBI:18420"/>
    </cofactor>
    <text evidence="14 15">Manganese or magnesium. Binds 1 divalent metal ion per monomer in the absence of substrate. May bind a second metal ion after substrate binding.</text>
</comment>
<dbReference type="InterPro" id="IPR012337">
    <property type="entry name" value="RNaseH-like_sf"/>
</dbReference>
<dbReference type="GO" id="GO:0030145">
    <property type="term" value="F:manganese ion binding"/>
    <property type="evidence" value="ECO:0007669"/>
    <property type="project" value="UniProtKB-UniRule"/>
</dbReference>
<keyword evidence="12 14" id="KW-0378">Hydrolase</keyword>
<dbReference type="CDD" id="cd07182">
    <property type="entry name" value="RNase_HII_bacteria_HII_like"/>
    <property type="match status" value="1"/>
</dbReference>
<evidence type="ECO:0000256" key="12">
    <source>
        <dbReference type="ARBA" id="ARBA00022801"/>
    </source>
</evidence>
<comment type="cofactor">
    <cofactor evidence="2">
        <name>Mg(2+)</name>
        <dbReference type="ChEBI" id="CHEBI:18420"/>
    </cofactor>
</comment>
<feature type="binding site" evidence="14 15">
    <location>
        <position position="112"/>
    </location>
    <ligand>
        <name>a divalent metal cation</name>
        <dbReference type="ChEBI" id="CHEBI:60240"/>
    </ligand>
</feature>
<evidence type="ECO:0000256" key="6">
    <source>
        <dbReference type="ARBA" id="ARBA00012180"/>
    </source>
</evidence>
<evidence type="ECO:0000256" key="15">
    <source>
        <dbReference type="PROSITE-ProRule" id="PRU01319"/>
    </source>
</evidence>
<evidence type="ECO:0000256" key="9">
    <source>
        <dbReference type="ARBA" id="ARBA00022722"/>
    </source>
</evidence>
<reference evidence="18 19" key="1">
    <citation type="journal article" date="2013" name="Environ. Microbiol.">
        <title>Complete genome, catabolic sub-proteomes and key-metabolites of Desulfobacula toluolica Tol2, a marine, aromatic compound-degrading, sulfate-reducing bacterium.</title>
        <authorList>
            <person name="Wohlbrand L."/>
            <person name="Jacob J.H."/>
            <person name="Kube M."/>
            <person name="Mussmann M."/>
            <person name="Jarling R."/>
            <person name="Beck A."/>
            <person name="Amann R."/>
            <person name="Wilkes H."/>
            <person name="Reinhardt R."/>
            <person name="Rabus R."/>
        </authorList>
    </citation>
    <scope>NUCLEOTIDE SEQUENCE [LARGE SCALE GENOMIC DNA]</scope>
    <source>
        <strain evidence="19">DSM 7467 / Tol2</strain>
    </source>
</reference>
<protein>
    <recommendedName>
        <fullName evidence="7 14">Ribonuclease HII</fullName>
        <shortName evidence="14">RNase HII</shortName>
        <ecNumber evidence="6 14">3.1.26.4</ecNumber>
    </recommendedName>
</protein>
<evidence type="ECO:0000256" key="16">
    <source>
        <dbReference type="RuleBase" id="RU003515"/>
    </source>
</evidence>
<comment type="function">
    <text evidence="3 14 16">Endonuclease that specifically degrades the RNA of RNA-DNA hybrids.</text>
</comment>
<evidence type="ECO:0000313" key="19">
    <source>
        <dbReference type="Proteomes" id="UP000007347"/>
    </source>
</evidence>
<dbReference type="PROSITE" id="PS51975">
    <property type="entry name" value="RNASE_H_2"/>
    <property type="match status" value="1"/>
</dbReference>
<evidence type="ECO:0000256" key="7">
    <source>
        <dbReference type="ARBA" id="ARBA00019179"/>
    </source>
</evidence>
<name>K0NNB9_DESTT</name>
<dbReference type="AlphaFoldDB" id="K0NNB9"/>
<dbReference type="GO" id="GO:0032299">
    <property type="term" value="C:ribonuclease H2 complex"/>
    <property type="evidence" value="ECO:0007669"/>
    <property type="project" value="TreeGrafter"/>
</dbReference>
<evidence type="ECO:0000256" key="8">
    <source>
        <dbReference type="ARBA" id="ARBA00022490"/>
    </source>
</evidence>
<evidence type="ECO:0000256" key="2">
    <source>
        <dbReference type="ARBA" id="ARBA00001946"/>
    </source>
</evidence>
<dbReference type="NCBIfam" id="NF000595">
    <property type="entry name" value="PRK00015.1-3"/>
    <property type="match status" value="1"/>
</dbReference>
<evidence type="ECO:0000256" key="13">
    <source>
        <dbReference type="ARBA" id="ARBA00023211"/>
    </source>
</evidence>
<dbReference type="InterPro" id="IPR036397">
    <property type="entry name" value="RNaseH_sf"/>
</dbReference>
<proteinExistence type="inferred from homology"/>
<dbReference type="InterPro" id="IPR001352">
    <property type="entry name" value="RNase_HII/HIII"/>
</dbReference>
<evidence type="ECO:0000256" key="1">
    <source>
        <dbReference type="ARBA" id="ARBA00000077"/>
    </source>
</evidence>
<dbReference type="KEGG" id="dto:TOL2_C33560"/>
<accession>K0NNB9</accession>
<dbReference type="PANTHER" id="PTHR10954">
    <property type="entry name" value="RIBONUCLEASE H2 SUBUNIT A"/>
    <property type="match status" value="1"/>
</dbReference>
<keyword evidence="19" id="KW-1185">Reference proteome</keyword>
<dbReference type="STRING" id="651182.TOL2_C33560"/>
<comment type="subcellular location">
    <subcellularLocation>
        <location evidence="4 14">Cytoplasm</location>
    </subcellularLocation>
</comment>
<comment type="catalytic activity">
    <reaction evidence="1 14 15 16">
        <text>Endonucleolytic cleavage to 5'-phosphomonoester.</text>
        <dbReference type="EC" id="3.1.26.4"/>
    </reaction>
</comment>
<evidence type="ECO:0000256" key="4">
    <source>
        <dbReference type="ARBA" id="ARBA00004496"/>
    </source>
</evidence>
<dbReference type="PANTHER" id="PTHR10954:SF18">
    <property type="entry name" value="RIBONUCLEASE HII"/>
    <property type="match status" value="1"/>
</dbReference>
<keyword evidence="11 14" id="KW-0255">Endonuclease</keyword>
<dbReference type="NCBIfam" id="NF000594">
    <property type="entry name" value="PRK00015.1-1"/>
    <property type="match status" value="1"/>
</dbReference>
<keyword evidence="9 14" id="KW-0540">Nuclease</keyword>
<keyword evidence="10 14" id="KW-0479">Metal-binding</keyword>
<evidence type="ECO:0000256" key="3">
    <source>
        <dbReference type="ARBA" id="ARBA00004065"/>
    </source>
</evidence>